<gene>
    <name evidence="1" type="ORF">EVAR_14850_1</name>
</gene>
<reference evidence="1 2" key="1">
    <citation type="journal article" date="2019" name="Commun. Biol.">
        <title>The bagworm genome reveals a unique fibroin gene that provides high tensile strength.</title>
        <authorList>
            <person name="Kono N."/>
            <person name="Nakamura H."/>
            <person name="Ohtoshi R."/>
            <person name="Tomita M."/>
            <person name="Numata K."/>
            <person name="Arakawa K."/>
        </authorList>
    </citation>
    <scope>NUCLEOTIDE SEQUENCE [LARGE SCALE GENOMIC DNA]</scope>
</reference>
<dbReference type="AlphaFoldDB" id="A0A4C1V3N3"/>
<evidence type="ECO:0000313" key="2">
    <source>
        <dbReference type="Proteomes" id="UP000299102"/>
    </source>
</evidence>
<dbReference type="Proteomes" id="UP000299102">
    <property type="component" value="Unassembled WGS sequence"/>
</dbReference>
<keyword evidence="2" id="KW-1185">Reference proteome</keyword>
<proteinExistence type="predicted"/>
<sequence length="90" mass="9812">MDPMGVPESMGGSDHLLSDNPPARLSLDFGNDSNVFFKEVWRCAAAAILSGRVRACAMDTSNLKQFFSPCPLQLPTNQTSIVRKRLASLN</sequence>
<comment type="caution">
    <text evidence="1">The sequence shown here is derived from an EMBL/GenBank/DDBJ whole genome shotgun (WGS) entry which is preliminary data.</text>
</comment>
<dbReference type="EMBL" id="BGZK01000270">
    <property type="protein sequence ID" value="GBP33169.1"/>
    <property type="molecule type" value="Genomic_DNA"/>
</dbReference>
<organism evidence="1 2">
    <name type="scientific">Eumeta variegata</name>
    <name type="common">Bagworm moth</name>
    <name type="synonym">Eumeta japonica</name>
    <dbReference type="NCBI Taxonomy" id="151549"/>
    <lineage>
        <taxon>Eukaryota</taxon>
        <taxon>Metazoa</taxon>
        <taxon>Ecdysozoa</taxon>
        <taxon>Arthropoda</taxon>
        <taxon>Hexapoda</taxon>
        <taxon>Insecta</taxon>
        <taxon>Pterygota</taxon>
        <taxon>Neoptera</taxon>
        <taxon>Endopterygota</taxon>
        <taxon>Lepidoptera</taxon>
        <taxon>Glossata</taxon>
        <taxon>Ditrysia</taxon>
        <taxon>Tineoidea</taxon>
        <taxon>Psychidae</taxon>
        <taxon>Oiketicinae</taxon>
        <taxon>Eumeta</taxon>
    </lineage>
</organism>
<protein>
    <submittedName>
        <fullName evidence="1">Uncharacterized protein</fullName>
    </submittedName>
</protein>
<accession>A0A4C1V3N3</accession>
<name>A0A4C1V3N3_EUMVA</name>
<evidence type="ECO:0000313" key="1">
    <source>
        <dbReference type="EMBL" id="GBP33169.1"/>
    </source>
</evidence>